<comment type="similarity">
    <text evidence="2 10">Belongs to the CorA metal ion transporter (MIT) (TC 1.A.35) family.</text>
</comment>
<protein>
    <recommendedName>
        <fullName evidence="10">Magnesium transporter</fullName>
    </recommendedName>
</protein>
<keyword evidence="12" id="KW-0418">Kinase</keyword>
<evidence type="ECO:0000256" key="3">
    <source>
        <dbReference type="ARBA" id="ARBA00022448"/>
    </source>
</evidence>
<dbReference type="GO" id="GO:0005743">
    <property type="term" value="C:mitochondrial inner membrane"/>
    <property type="evidence" value="ECO:0007669"/>
    <property type="project" value="UniProtKB-SubCell"/>
</dbReference>
<dbReference type="CDD" id="cd12823">
    <property type="entry name" value="Mrs2_Mfm1p-like"/>
    <property type="match status" value="1"/>
</dbReference>
<feature type="transmembrane region" description="Helical" evidence="10">
    <location>
        <begin position="422"/>
        <end position="446"/>
    </location>
</feature>
<proteinExistence type="inferred from homology"/>
<evidence type="ECO:0000313" key="12">
    <source>
        <dbReference type="EMBL" id="KAF8708042.1"/>
    </source>
</evidence>
<comment type="subcellular location">
    <subcellularLocation>
        <location evidence="1">Membrane</location>
        <topology evidence="1">Multi-pass membrane protein</topology>
    </subcellularLocation>
    <subcellularLocation>
        <location evidence="10">Mitochondrion inner membrane</location>
        <topology evidence="10">Multi-pass membrane protein</topology>
    </subcellularLocation>
</comment>
<dbReference type="GO" id="GO:0016301">
    <property type="term" value="F:kinase activity"/>
    <property type="evidence" value="ECO:0007669"/>
    <property type="project" value="UniProtKB-KW"/>
</dbReference>
<evidence type="ECO:0000256" key="1">
    <source>
        <dbReference type="ARBA" id="ARBA00004141"/>
    </source>
</evidence>
<keyword evidence="6" id="KW-0809">Transit peptide</keyword>
<dbReference type="Pfam" id="PF22099">
    <property type="entry name" value="MRS2-like"/>
    <property type="match status" value="1"/>
</dbReference>
<dbReference type="Gene3D" id="1.20.58.340">
    <property type="entry name" value="Magnesium transport protein CorA, transmembrane region"/>
    <property type="match status" value="1"/>
</dbReference>
<evidence type="ECO:0000256" key="11">
    <source>
        <dbReference type="SAM" id="MobiDB-lite"/>
    </source>
</evidence>
<evidence type="ECO:0000256" key="9">
    <source>
        <dbReference type="ARBA" id="ARBA00023136"/>
    </source>
</evidence>
<dbReference type="InterPro" id="IPR039204">
    <property type="entry name" value="MRS2-like"/>
</dbReference>
<dbReference type="PANTHER" id="PTHR13890">
    <property type="entry name" value="RNA SPLICING PROTEIN MRS2, MITOCHONDRIAL"/>
    <property type="match status" value="1"/>
</dbReference>
<keyword evidence="3 10" id="KW-0813">Transport</keyword>
<dbReference type="GO" id="GO:0045016">
    <property type="term" value="P:mitochondrial magnesium ion transmembrane transport"/>
    <property type="evidence" value="ECO:0007669"/>
    <property type="project" value="TreeGrafter"/>
</dbReference>
<evidence type="ECO:0000256" key="4">
    <source>
        <dbReference type="ARBA" id="ARBA00022692"/>
    </source>
</evidence>
<dbReference type="AlphaFoldDB" id="A0A8H7HT77"/>
<dbReference type="Gene3D" id="2.40.128.330">
    <property type="match status" value="1"/>
</dbReference>
<feature type="transmembrane region" description="Helical" evidence="10">
    <location>
        <begin position="392"/>
        <end position="410"/>
    </location>
</feature>
<keyword evidence="9 10" id="KW-0472">Membrane</keyword>
<dbReference type="OrthoDB" id="10251508at2759"/>
<keyword evidence="8 10" id="KW-0406">Ion transport</keyword>
<keyword evidence="12" id="KW-0808">Transferase</keyword>
<feature type="non-terminal residue" evidence="12">
    <location>
        <position position="474"/>
    </location>
</feature>
<sequence>MMPDSPPGSQSEHLVVSRTTLEGGSPEIDDRQSRGAPKLTSEGHQSALGLLHSYTLIPPSFDWYSAFGFPLVRGYSVASGPFTLQSKRFLSVEDKNDREYLNARCTTISPPNQTGQFGTNNGTFIQSLFGNLLIETTQKVSKVQLCRENGIQPRDLRSLDTDMHDLPASILVRYQSILFCTPNIRAIIKADKLVILESLETETEHKDDSETSITVQNVVSDIQHIGSRVHDGHDNGGVTPFEFIVLESLLSQEIHHLSQTSSELTDRVNTLLSSMSSQDVISTAHMQEMIEVKDANEIFLRAATSVKDAISEVLSEPDDMRRMYLTGISAGRPREYGDDDEIELLLETYLKYSTSLTLTASRNLQRLNSASQHLTLLLSSTRNRLLHLEIRLEIAMLAMSAGALPAAIFGMNLTSHLEEHPWAFWAATVGIGMIAFIATQIGRYALRKARRVKMEQAGLLAGSKHEISSLTHYP</sequence>
<name>A0A8H7HT77_9AGAM</name>
<organism evidence="12 13">
    <name type="scientific">Rhizoctonia solani</name>
    <dbReference type="NCBI Taxonomy" id="456999"/>
    <lineage>
        <taxon>Eukaryota</taxon>
        <taxon>Fungi</taxon>
        <taxon>Dikarya</taxon>
        <taxon>Basidiomycota</taxon>
        <taxon>Agaricomycotina</taxon>
        <taxon>Agaricomycetes</taxon>
        <taxon>Cantharellales</taxon>
        <taxon>Ceratobasidiaceae</taxon>
        <taxon>Rhizoctonia</taxon>
    </lineage>
</organism>
<keyword evidence="10" id="KW-0496">Mitochondrion</keyword>
<accession>A0A8H7HT77</accession>
<evidence type="ECO:0000256" key="5">
    <source>
        <dbReference type="ARBA" id="ARBA00022842"/>
    </source>
</evidence>
<evidence type="ECO:0000256" key="7">
    <source>
        <dbReference type="ARBA" id="ARBA00022989"/>
    </source>
</evidence>
<evidence type="ECO:0000256" key="8">
    <source>
        <dbReference type="ARBA" id="ARBA00023065"/>
    </source>
</evidence>
<keyword evidence="10" id="KW-0999">Mitochondrion inner membrane</keyword>
<comment type="caution">
    <text evidence="12">The sequence shown here is derived from an EMBL/GenBank/DDBJ whole genome shotgun (WGS) entry which is preliminary data.</text>
</comment>
<dbReference type="PANTHER" id="PTHR13890:SF0">
    <property type="entry name" value="MAGNESIUM TRANSPORTER MRS2 HOMOLOG, MITOCHONDRIAL"/>
    <property type="match status" value="1"/>
</dbReference>
<evidence type="ECO:0000256" key="2">
    <source>
        <dbReference type="ARBA" id="ARBA00009765"/>
    </source>
</evidence>
<reference evidence="12" key="1">
    <citation type="submission" date="2020-09" db="EMBL/GenBank/DDBJ databases">
        <title>Comparative genome analyses of four rice-infecting Rhizoctonia solani isolates reveal extensive enrichment of homogalacturonan modification genes.</title>
        <authorList>
            <person name="Lee D.-Y."/>
            <person name="Jeon J."/>
            <person name="Kim K.-T."/>
            <person name="Cheong K."/>
            <person name="Song H."/>
            <person name="Choi G."/>
            <person name="Ko J."/>
            <person name="Opiyo S.O."/>
            <person name="Zuo S."/>
            <person name="Madhav S."/>
            <person name="Lee Y.-H."/>
            <person name="Wang G.-L."/>
        </authorList>
    </citation>
    <scope>NUCLEOTIDE SEQUENCE</scope>
    <source>
        <strain evidence="12">AG1-IA WGL</strain>
    </source>
</reference>
<evidence type="ECO:0000313" key="13">
    <source>
        <dbReference type="Proteomes" id="UP000602905"/>
    </source>
</evidence>
<evidence type="ECO:0000256" key="10">
    <source>
        <dbReference type="RuleBase" id="RU366042"/>
    </source>
</evidence>
<keyword evidence="4 10" id="KW-0812">Transmembrane</keyword>
<evidence type="ECO:0000256" key="6">
    <source>
        <dbReference type="ARBA" id="ARBA00022946"/>
    </source>
</evidence>
<dbReference type="Proteomes" id="UP000602905">
    <property type="component" value="Unassembled WGS sequence"/>
</dbReference>
<feature type="region of interest" description="Disordered" evidence="11">
    <location>
        <begin position="20"/>
        <end position="41"/>
    </location>
</feature>
<gene>
    <name evidence="12" type="ORF">RHS03_03989</name>
</gene>
<dbReference type="GO" id="GO:0015095">
    <property type="term" value="F:magnesium ion transmembrane transporter activity"/>
    <property type="evidence" value="ECO:0007669"/>
    <property type="project" value="TreeGrafter"/>
</dbReference>
<keyword evidence="7 10" id="KW-1133">Transmembrane helix</keyword>
<keyword evidence="5 10" id="KW-0460">Magnesium</keyword>
<dbReference type="EMBL" id="JACYCD010000049">
    <property type="protein sequence ID" value="KAF8708042.1"/>
    <property type="molecule type" value="Genomic_DNA"/>
</dbReference>